<dbReference type="EMBL" id="MHNW01000024">
    <property type="protein sequence ID" value="OGZ53274.1"/>
    <property type="molecule type" value="Genomic_DNA"/>
</dbReference>
<name>A0A1G2GSY2_9BACT</name>
<dbReference type="InterPro" id="IPR028098">
    <property type="entry name" value="Glyco_trans_4-like_N"/>
</dbReference>
<evidence type="ECO:0000259" key="2">
    <source>
        <dbReference type="Pfam" id="PF13439"/>
    </source>
</evidence>
<evidence type="ECO:0008006" key="5">
    <source>
        <dbReference type="Google" id="ProtNLM"/>
    </source>
</evidence>
<dbReference type="CDD" id="cd03801">
    <property type="entry name" value="GT4_PimA-like"/>
    <property type="match status" value="1"/>
</dbReference>
<reference evidence="3 4" key="1">
    <citation type="journal article" date="2016" name="Nat. Commun.">
        <title>Thousands of microbial genomes shed light on interconnected biogeochemical processes in an aquifer system.</title>
        <authorList>
            <person name="Anantharaman K."/>
            <person name="Brown C.T."/>
            <person name="Hug L.A."/>
            <person name="Sharon I."/>
            <person name="Castelle C.J."/>
            <person name="Probst A.J."/>
            <person name="Thomas B.C."/>
            <person name="Singh A."/>
            <person name="Wilkins M.J."/>
            <person name="Karaoz U."/>
            <person name="Brodie E.L."/>
            <person name="Williams K.H."/>
            <person name="Hubbard S.S."/>
            <person name="Banfield J.F."/>
        </authorList>
    </citation>
    <scope>NUCLEOTIDE SEQUENCE [LARGE SCALE GENOMIC DNA]</scope>
</reference>
<dbReference type="STRING" id="1802126.A3B25_00165"/>
<dbReference type="InterPro" id="IPR001296">
    <property type="entry name" value="Glyco_trans_1"/>
</dbReference>
<accession>A0A1G2GSY2</accession>
<feature type="domain" description="Glycosyltransferase subfamily 4-like N-terminal" evidence="2">
    <location>
        <begin position="14"/>
        <end position="194"/>
    </location>
</feature>
<proteinExistence type="predicted"/>
<dbReference type="AlphaFoldDB" id="A0A1G2GSY2"/>
<dbReference type="PANTHER" id="PTHR12526">
    <property type="entry name" value="GLYCOSYLTRANSFERASE"/>
    <property type="match status" value="1"/>
</dbReference>
<dbReference type="Gene3D" id="3.40.50.2000">
    <property type="entry name" value="Glycogen Phosphorylase B"/>
    <property type="match status" value="4"/>
</dbReference>
<dbReference type="PANTHER" id="PTHR12526:SF625">
    <property type="entry name" value="PHOSPHATIDYLINOSITOL GLYCAN-CLASS A"/>
    <property type="match status" value="1"/>
</dbReference>
<dbReference type="GO" id="GO:0016757">
    <property type="term" value="F:glycosyltransferase activity"/>
    <property type="evidence" value="ECO:0007669"/>
    <property type="project" value="InterPro"/>
</dbReference>
<dbReference type="SUPFAM" id="SSF53756">
    <property type="entry name" value="UDP-Glycosyltransferase/glycogen phosphorylase"/>
    <property type="match status" value="1"/>
</dbReference>
<comment type="caution">
    <text evidence="3">The sequence shown here is derived from an EMBL/GenBank/DDBJ whole genome shotgun (WGS) entry which is preliminary data.</text>
</comment>
<feature type="domain" description="Glycosyl transferase family 1" evidence="1">
    <location>
        <begin position="255"/>
        <end position="344"/>
    </location>
</feature>
<protein>
    <recommendedName>
        <fullName evidence="5">Glycosyltransferase subfamily 4-like N-terminal domain-containing protein</fullName>
    </recommendedName>
</protein>
<sequence length="367" mass="41242">MKVLICTGIFPPEIGGPATYSRILASELKKRGHNVRVITYSGGESGIKNYELGEEFPVIRIPRSKFKLLHYWRYFCAVKRYGGQADLLYAQDPVSAGYPTYLAAKILRKPFAVKITGDYSWEQAMGRGLTDKLIDEFQTQPQYPKRIKQMRGVQIRVAKGAARVIVPSRYLKKIVTGWGVKEKQTTVVYNSIEPPRLPLSKAEARKDLNISERTFLIVSSGRKVKWKGFELLEKVVADLGKRHPNLELKILSAAPRAVLYKYFWAADLYVLNTGYEGLSNTLVEVLGIGVPIITTNVCGNPEIISNDFNGLLVDYNDASGLKAAIEKVYDNPELGRRYVENGKRILANFSLDRMIGQTLEVLQACVF</sequence>
<gene>
    <name evidence="3" type="ORF">A3B25_00165</name>
</gene>
<evidence type="ECO:0000259" key="1">
    <source>
        <dbReference type="Pfam" id="PF00534"/>
    </source>
</evidence>
<dbReference type="Proteomes" id="UP000179106">
    <property type="component" value="Unassembled WGS sequence"/>
</dbReference>
<evidence type="ECO:0000313" key="3">
    <source>
        <dbReference type="EMBL" id="OGZ53274.1"/>
    </source>
</evidence>
<dbReference type="Pfam" id="PF13439">
    <property type="entry name" value="Glyco_transf_4"/>
    <property type="match status" value="1"/>
</dbReference>
<dbReference type="Pfam" id="PF00534">
    <property type="entry name" value="Glycos_transf_1"/>
    <property type="match status" value="1"/>
</dbReference>
<evidence type="ECO:0000313" key="4">
    <source>
        <dbReference type="Proteomes" id="UP000179106"/>
    </source>
</evidence>
<organism evidence="3 4">
    <name type="scientific">Candidatus Ryanbacteria bacterium RIFCSPLOWO2_01_FULL_48_26</name>
    <dbReference type="NCBI Taxonomy" id="1802126"/>
    <lineage>
        <taxon>Bacteria</taxon>
        <taxon>Candidatus Ryaniibacteriota</taxon>
    </lineage>
</organism>